<sequence>MYRLYKFPSRSRCCKERYTMAIKSSAFGRTELSGKDAARFIVHMNEDKPNPKAQKNIAEGRKLRAAMRAWQAKTN</sequence>
<proteinExistence type="predicted"/>
<reference evidence="1" key="1">
    <citation type="journal article" date="2002" name="J. Bacteriol.">
        <title>Vibrio cholerae phage K139: complete genome sequence and comparative genomics of related phages.</title>
        <authorList>
            <person name="Kapfhammer D."/>
            <person name="Blass J."/>
            <person name="Evers S."/>
            <person name="Reidl J."/>
        </authorList>
    </citation>
    <scope>NUCLEOTIDE SEQUENCE</scope>
</reference>
<organism evidence="1">
    <name type="scientific">Vibrio phage Ch457</name>
    <dbReference type="NCBI Taxonomy" id="213778"/>
    <lineage>
        <taxon>Viruses</taxon>
        <taxon>Duplodnaviria</taxon>
        <taxon>Heunggongvirae</taxon>
        <taxon>Uroviricota</taxon>
        <taxon>Caudoviricetes</taxon>
        <taxon>Peduoviridae</taxon>
        <taxon>Peduovirus</taxon>
    </lineage>
</organism>
<dbReference type="EMBL" id="AY147031">
    <property type="protein sequence ID" value="AAN73999.1"/>
    <property type="molecule type" value="Genomic_DNA"/>
</dbReference>
<name>Q8HA61_9CAUD</name>
<accession>Q8HA61</accession>
<protein>
    <submittedName>
        <fullName evidence="1">ORF14e</fullName>
    </submittedName>
</protein>
<evidence type="ECO:0000313" key="1">
    <source>
        <dbReference type="EMBL" id="AAN73999.1"/>
    </source>
</evidence>